<feature type="domain" description="Peptidase M3A/M3B catalytic" evidence="7">
    <location>
        <begin position="166"/>
        <end position="536"/>
    </location>
</feature>
<dbReference type="InterPro" id="IPR001567">
    <property type="entry name" value="Pept_M3A_M3B_dom"/>
</dbReference>
<evidence type="ECO:0000259" key="7">
    <source>
        <dbReference type="Pfam" id="PF01432"/>
    </source>
</evidence>
<evidence type="ECO:0000313" key="9">
    <source>
        <dbReference type="Proteomes" id="UP001516620"/>
    </source>
</evidence>
<keyword evidence="2 6" id="KW-0479">Metal-binding</keyword>
<dbReference type="PANTHER" id="PTHR11804:SF28">
    <property type="entry name" value="OLIGOENDOPEPTIDASE F"/>
    <property type="match status" value="1"/>
</dbReference>
<proteinExistence type="inferred from homology"/>
<dbReference type="Pfam" id="PF01432">
    <property type="entry name" value="Peptidase_M3"/>
    <property type="match status" value="1"/>
</dbReference>
<name>A0ABS2H475_9BACL</name>
<sequence length="564" mass="66294">MKFSEYRYERPDVQVFRQRFKELLDAFAAADTYEEQGRIMREINQLRSGFDSMQEIASARHTIDTNDEFYQAEQDFYDENNPIVQEFISDYYRALIGSKFRAELEQQWGRQLFQIAELSLKTFSPEVIEDLQRENRLTTEYAKLIASARIPFEGEERNLSQLVPFQQSTDREIRKRAAEAAYGFLAEHEDELDRIYDELVQVRTKIAKKLGYRNFVELGYARLSRTDYDAEKVANFRNQVQKHIVPVATKLKERQKNRIDVEQLLYYDESFSFKSGNATPKGDPEWIVKNGAKMYTELSSETDEFFSFMTENELMDLVAKPGKRSGGYCTFISEYKAPFIFSNFNGTSGDIDVLTHEAGHAFQMYESRGFEVPEYQFPTLEACEIHSMSMEFFTWPWMDLFFEEQADKYRFDHLASALIFIPYGVAVDEFQHYVYEHPEATPAERKQTWREIERKYVPYRNYADNDYLERGGFWHRQGHIFNSPFYYIDYTLAQICAFQFWKKMHEDREAAWADYLLLCRQGGSRSFTDLVGIAGLISPFENGCVTSVIGTIEAWLNRVDDTVL</sequence>
<dbReference type="Gene3D" id="1.10.1370.30">
    <property type="match status" value="1"/>
</dbReference>
<evidence type="ECO:0000256" key="1">
    <source>
        <dbReference type="ARBA" id="ARBA00022670"/>
    </source>
</evidence>
<comment type="similarity">
    <text evidence="6">Belongs to the peptidase M3 family.</text>
</comment>
<comment type="cofactor">
    <cofactor evidence="6">
        <name>Zn(2+)</name>
        <dbReference type="ChEBI" id="CHEBI:29105"/>
    </cofactor>
    <text evidence="6">Binds 1 zinc ion.</text>
</comment>
<dbReference type="SUPFAM" id="SSF55486">
    <property type="entry name" value="Metalloproteases ('zincins'), catalytic domain"/>
    <property type="match status" value="1"/>
</dbReference>
<dbReference type="NCBIfam" id="TIGR02289">
    <property type="entry name" value="M3_not_pepF"/>
    <property type="match status" value="1"/>
</dbReference>
<gene>
    <name evidence="8" type="ORF">IM700_011540</name>
</gene>
<keyword evidence="9" id="KW-1185">Reference proteome</keyword>
<evidence type="ECO:0000256" key="3">
    <source>
        <dbReference type="ARBA" id="ARBA00022801"/>
    </source>
</evidence>
<dbReference type="CDD" id="cd09606">
    <property type="entry name" value="M3B_PepF"/>
    <property type="match status" value="1"/>
</dbReference>
<dbReference type="PANTHER" id="PTHR11804">
    <property type="entry name" value="PROTEASE M3 THIMET OLIGOPEPTIDASE-RELATED"/>
    <property type="match status" value="1"/>
</dbReference>
<reference evidence="8 9" key="1">
    <citation type="submission" date="2021-01" db="EMBL/GenBank/DDBJ databases">
        <title>Paenibacillus sp.nov. isolated from the rhizosphere soil of tomato plant.</title>
        <authorList>
            <person name="Thin K.K."/>
            <person name="Zhang X."/>
            <person name="He S."/>
        </authorList>
    </citation>
    <scope>NUCLEOTIDE SEQUENCE [LARGE SCALE GENOMIC DNA]</scope>
    <source>
        <strain evidence="8 9">DXFW5</strain>
    </source>
</reference>
<dbReference type="RefSeq" id="WP_193416271.1">
    <property type="nucleotide sequence ID" value="NZ_JADCNN020000009.1"/>
</dbReference>
<protein>
    <submittedName>
        <fullName evidence="8">M3 family oligoendopeptidase</fullName>
    </submittedName>
</protein>
<dbReference type="InterPro" id="IPR011976">
    <property type="entry name" value="Pept_M3B_oligopep-rel"/>
</dbReference>
<evidence type="ECO:0000313" key="8">
    <source>
        <dbReference type="EMBL" id="MBM6996280.1"/>
    </source>
</evidence>
<dbReference type="InterPro" id="IPR045090">
    <property type="entry name" value="Pept_M3A_M3B"/>
</dbReference>
<dbReference type="Proteomes" id="UP001516620">
    <property type="component" value="Unassembled WGS sequence"/>
</dbReference>
<comment type="caution">
    <text evidence="8">The sequence shown here is derived from an EMBL/GenBank/DDBJ whole genome shotgun (WGS) entry which is preliminary data.</text>
</comment>
<keyword evidence="1 6" id="KW-0645">Protease</keyword>
<keyword evidence="5 6" id="KW-0482">Metalloprotease</keyword>
<evidence type="ECO:0000256" key="5">
    <source>
        <dbReference type="ARBA" id="ARBA00023049"/>
    </source>
</evidence>
<evidence type="ECO:0000256" key="4">
    <source>
        <dbReference type="ARBA" id="ARBA00022833"/>
    </source>
</evidence>
<organism evidence="8 9">
    <name type="scientific">Paenibacillus rhizolycopersici</name>
    <dbReference type="NCBI Taxonomy" id="2780073"/>
    <lineage>
        <taxon>Bacteria</taxon>
        <taxon>Bacillati</taxon>
        <taxon>Bacillota</taxon>
        <taxon>Bacilli</taxon>
        <taxon>Bacillales</taxon>
        <taxon>Paenibacillaceae</taxon>
        <taxon>Paenibacillus</taxon>
    </lineage>
</organism>
<accession>A0ABS2H475</accession>
<evidence type="ECO:0000256" key="6">
    <source>
        <dbReference type="RuleBase" id="RU003435"/>
    </source>
</evidence>
<keyword evidence="3 6" id="KW-0378">Hydrolase</keyword>
<keyword evidence="4 6" id="KW-0862">Zinc</keyword>
<evidence type="ECO:0000256" key="2">
    <source>
        <dbReference type="ARBA" id="ARBA00022723"/>
    </source>
</evidence>
<dbReference type="EMBL" id="JADCNN020000009">
    <property type="protein sequence ID" value="MBM6996280.1"/>
    <property type="molecule type" value="Genomic_DNA"/>
</dbReference>